<feature type="signal peptide" evidence="2">
    <location>
        <begin position="1"/>
        <end position="33"/>
    </location>
</feature>
<feature type="coiled-coil region" evidence="1">
    <location>
        <begin position="191"/>
        <end position="265"/>
    </location>
</feature>
<dbReference type="Proteomes" id="UP001595533">
    <property type="component" value="Unassembled WGS sequence"/>
</dbReference>
<protein>
    <submittedName>
        <fullName evidence="3">Uncharacterized protein</fullName>
    </submittedName>
</protein>
<organism evidence="3 4">
    <name type="scientific">Marinicella sediminis</name>
    <dbReference type="NCBI Taxonomy" id="1792834"/>
    <lineage>
        <taxon>Bacteria</taxon>
        <taxon>Pseudomonadati</taxon>
        <taxon>Pseudomonadota</taxon>
        <taxon>Gammaproteobacteria</taxon>
        <taxon>Lysobacterales</taxon>
        <taxon>Marinicellaceae</taxon>
        <taxon>Marinicella</taxon>
    </lineage>
</organism>
<evidence type="ECO:0000256" key="1">
    <source>
        <dbReference type="SAM" id="Coils"/>
    </source>
</evidence>
<feature type="chain" id="PRO_5045926769" evidence="2">
    <location>
        <begin position="34"/>
        <end position="384"/>
    </location>
</feature>
<keyword evidence="4" id="KW-1185">Reference proteome</keyword>
<evidence type="ECO:0000313" key="3">
    <source>
        <dbReference type="EMBL" id="MFC3193211.1"/>
    </source>
</evidence>
<keyword evidence="2" id="KW-0732">Signal</keyword>
<reference evidence="4" key="1">
    <citation type="journal article" date="2019" name="Int. J. Syst. Evol. Microbiol.">
        <title>The Global Catalogue of Microorganisms (GCM) 10K type strain sequencing project: providing services to taxonomists for standard genome sequencing and annotation.</title>
        <authorList>
            <consortium name="The Broad Institute Genomics Platform"/>
            <consortium name="The Broad Institute Genome Sequencing Center for Infectious Disease"/>
            <person name="Wu L."/>
            <person name="Ma J."/>
        </authorList>
    </citation>
    <scope>NUCLEOTIDE SEQUENCE [LARGE SCALE GENOMIC DNA]</scope>
    <source>
        <strain evidence="4">KCTC 42953</strain>
    </source>
</reference>
<name>A0ABV7J988_9GAMM</name>
<keyword evidence="1" id="KW-0175">Coiled coil</keyword>
<dbReference type="RefSeq" id="WP_077409894.1">
    <property type="nucleotide sequence ID" value="NZ_JBHRTS010000002.1"/>
</dbReference>
<sequence>MTAHFSNEIHLKNSFKSKLLLAMAFIFSNSGFANEIPELILTDKSTSDLNRSYLKEQLTKFPIQLDKNTCRYGIDSNYGKLFYQALQASSKELPDDVNNNFTRKYGIFYDLPTYCLRSFKRVHPLNLISEHYCKALNGFGVSSPLNEINSGLSNHCVNHSKKKGYEKAEKDAKKWIGIYLEGLQVWSELVHEKANLKLNQINLVAEKQRKEEEVLRKKQQEEQDRLAKIQQQKKKETERLKQIEIEKAKAAKEEEARQFEIYKNNVLSGKEKLKSCSPKVYNSIEGNRLLLFPPIEANEKSYQFRGMSIESESTENPLLFSFDFGVVGNKYYGKKLLIAYTDSNTQLNFKNAYQGGICIIGTLTRVKNIGGELTLEIDAKYIGK</sequence>
<dbReference type="EMBL" id="JBHRTS010000002">
    <property type="protein sequence ID" value="MFC3193211.1"/>
    <property type="molecule type" value="Genomic_DNA"/>
</dbReference>
<accession>A0ABV7J988</accession>
<comment type="caution">
    <text evidence="3">The sequence shown here is derived from an EMBL/GenBank/DDBJ whole genome shotgun (WGS) entry which is preliminary data.</text>
</comment>
<evidence type="ECO:0000256" key="2">
    <source>
        <dbReference type="SAM" id="SignalP"/>
    </source>
</evidence>
<gene>
    <name evidence="3" type="ORF">ACFODZ_03040</name>
</gene>
<evidence type="ECO:0000313" key="4">
    <source>
        <dbReference type="Proteomes" id="UP001595533"/>
    </source>
</evidence>
<proteinExistence type="predicted"/>